<dbReference type="InterPro" id="IPR025923">
    <property type="entry name" value="YodL-like_dom"/>
</dbReference>
<dbReference type="STRING" id="1121395.SAMN02745215_05052"/>
<evidence type="ECO:0000259" key="2">
    <source>
        <dbReference type="Pfam" id="PF14191"/>
    </source>
</evidence>
<feature type="domain" description="N-terminal" evidence="1">
    <location>
        <begin position="8"/>
        <end position="129"/>
    </location>
</feature>
<reference evidence="4" key="1">
    <citation type="submission" date="2016-12" db="EMBL/GenBank/DDBJ databases">
        <authorList>
            <person name="Varghese N."/>
            <person name="Submissions S."/>
        </authorList>
    </citation>
    <scope>NUCLEOTIDE SEQUENCE [LARGE SCALE GENOMIC DNA]</scope>
    <source>
        <strain evidence="4">DSM 11544</strain>
    </source>
</reference>
<dbReference type="Proteomes" id="UP000184010">
    <property type="component" value="Unassembled WGS sequence"/>
</dbReference>
<dbReference type="InterPro" id="IPR013610">
    <property type="entry name" value="ArdC_N"/>
</dbReference>
<dbReference type="GO" id="GO:0003697">
    <property type="term" value="F:single-stranded DNA binding"/>
    <property type="evidence" value="ECO:0007669"/>
    <property type="project" value="InterPro"/>
</dbReference>
<evidence type="ECO:0000313" key="3">
    <source>
        <dbReference type="EMBL" id="SHN87959.1"/>
    </source>
</evidence>
<dbReference type="Pfam" id="PF08401">
    <property type="entry name" value="ArdcN"/>
    <property type="match status" value="1"/>
</dbReference>
<dbReference type="Pfam" id="PF14191">
    <property type="entry name" value="YodL"/>
    <property type="match status" value="1"/>
</dbReference>
<evidence type="ECO:0000313" key="4">
    <source>
        <dbReference type="Proteomes" id="UP000184010"/>
    </source>
</evidence>
<organism evidence="3 4">
    <name type="scientific">Desulfitobacterium chlororespirans DSM 11544</name>
    <dbReference type="NCBI Taxonomy" id="1121395"/>
    <lineage>
        <taxon>Bacteria</taxon>
        <taxon>Bacillati</taxon>
        <taxon>Bacillota</taxon>
        <taxon>Clostridia</taxon>
        <taxon>Eubacteriales</taxon>
        <taxon>Desulfitobacteriaceae</taxon>
        <taxon>Desulfitobacterium</taxon>
    </lineage>
</organism>
<protein>
    <submittedName>
        <fullName evidence="3">Uncharacterized protein</fullName>
    </submittedName>
</protein>
<dbReference type="RefSeq" id="WP_072775122.1">
    <property type="nucleotide sequence ID" value="NZ_FRDN01000021.1"/>
</dbReference>
<proteinExistence type="predicted"/>
<sequence length="750" mass="86070">MSQKDKVKELTDRLEEGVQAVFQSDQYKDYLKTMAKFHSYSFRNSMLIFLQNPGATHVAGYQTWQKEFNRHVKRGETGIRILAPAPYKKTVEMEKMDPVTQKPLTNGEGKSITEMVEVSRTAFKQVTVFDVSQTDGEPLPKLINELDGELEDYTLFFNSLTQVSPFSIQFAEINSESTKGRCNYETREITIKENMSQVQTVKTAIHEIAHARLHDRYGELEVPEDRGTREVEAESVAYVVCQHYGIDTSDYSFGYVAAWSSGHEVKELQSSLETIRSTAAEFIDTIDEHIVESQKTQEQVMEQEQFSEPEQTPSQGEDTFLIYQLKQGDETRDVRFEPYERLQAVGLSVDRANYELIYSAPLTADMSLGEIYQKFNIDHPKDFTGHSLSVSDVVVLHRGDKDTAYYVDSSSYQQVPEFLQDQPIKNKYYPIDEEAARRAKVANSFYEYKPGSATTEYRQYVDEATNIAEEQKRQVDPAHHERIDRLLDTYSRKLADNMNRGFVIDARVPSIMISGAGNFPVRQKEKQNRARDNNMEEWKKVQGLLDKIRGTGMGGIRADDPNALQKLQEKLSNLEQSQETMKAVNAFYRRYKTLDGCPHLPPEQIDTLKADMSQSTRTNWRPFGPWALSGNNAEMNRIKDRIQELTKRAEVGYEGWSFNGGRVEANQEDNRLQIFFDGKPNEGVRAELKSNGFRWAPSCGAWQRLLNDNAMYAANRIKYLQPTLVTESAATEVECWDNEHITEDEWDLEL</sequence>
<feature type="domain" description="YodL-like" evidence="2">
    <location>
        <begin position="320"/>
        <end position="418"/>
    </location>
</feature>
<dbReference type="AlphaFoldDB" id="A0A1M7UYB7"/>
<evidence type="ECO:0000259" key="1">
    <source>
        <dbReference type="Pfam" id="PF08401"/>
    </source>
</evidence>
<dbReference type="EMBL" id="FRDN01000021">
    <property type="protein sequence ID" value="SHN87959.1"/>
    <property type="molecule type" value="Genomic_DNA"/>
</dbReference>
<keyword evidence="4" id="KW-1185">Reference proteome</keyword>
<gene>
    <name evidence="3" type="ORF">SAMN02745215_05052</name>
</gene>
<accession>A0A1M7UYB7</accession>
<name>A0A1M7UYB7_9FIRM</name>